<dbReference type="AlphaFoldDB" id="A0A8J7CF14"/>
<protein>
    <submittedName>
        <fullName evidence="1">Glycosyltransferase</fullName>
    </submittedName>
</protein>
<dbReference type="Gene3D" id="3.40.50.2000">
    <property type="entry name" value="Glycogen Phosphorylase B"/>
    <property type="match status" value="1"/>
</dbReference>
<evidence type="ECO:0000313" key="2">
    <source>
        <dbReference type="Proteomes" id="UP000598633"/>
    </source>
</evidence>
<evidence type="ECO:0000313" key="1">
    <source>
        <dbReference type="EMBL" id="MBD3871097.1"/>
    </source>
</evidence>
<dbReference type="SUPFAM" id="SSF53756">
    <property type="entry name" value="UDP-Glycosyltransferase/glycogen phosphorylase"/>
    <property type="match status" value="1"/>
</dbReference>
<sequence>MSRAFLICPEPVRSITAGVGTRFLTLARLLVENGHRVTLAVPNDASEAPTIDGVDVIQANPDILGAQADGHDWVLLHAHLGNHFLTQRDDLPLVVDLYDPFLIENLHYHRDLGFAPFSTDHETWRLQMGRGDLFLCSSEEQRLFYLGWLSALGRVNPLSVDDDPQLQKLIIELPFGTPEANVPTPPPRPDVLPGVDDDAPVLYFGGIYDWYEPVTVLEAMPALLERDPRTVLLFVEHPHPELTPLAEAERARSLAKRRGWLGSTVRFEPWRQYDRRFELAQVADVAVVTHRPGIETDLSLRTRLVDLMWLGLPAVVTAGGTMARVVAETGAGSVVPAGDAGAVAKAVIDLLDDEIKRREAADSGRRWAADRRWSAVAAPLLEFAAKPWRDRHRERFSELAPGPVAGEEPLLQRLQRAIRRKRSGR</sequence>
<name>A0A8J7CF14_9BACT</name>
<comment type="caution">
    <text evidence="1">The sequence shown here is derived from an EMBL/GenBank/DDBJ whole genome shotgun (WGS) entry which is preliminary data.</text>
</comment>
<dbReference type="PANTHER" id="PTHR12526">
    <property type="entry name" value="GLYCOSYLTRANSFERASE"/>
    <property type="match status" value="1"/>
</dbReference>
<reference evidence="1 2" key="1">
    <citation type="submission" date="2020-08" db="EMBL/GenBank/DDBJ databases">
        <title>Acidobacteriota in marine sediments use diverse sulfur dissimilation pathways.</title>
        <authorList>
            <person name="Wasmund K."/>
        </authorList>
    </citation>
    <scope>NUCLEOTIDE SEQUENCE [LARGE SCALE GENOMIC DNA]</scope>
    <source>
        <strain evidence="1">MAG AM3-A</strain>
    </source>
</reference>
<dbReference type="PANTHER" id="PTHR12526:SF635">
    <property type="entry name" value="GLYCOSYL TRANSFERASE GROUP 1"/>
    <property type="match status" value="1"/>
</dbReference>
<accession>A0A8J7CF14</accession>
<dbReference type="GO" id="GO:0016757">
    <property type="term" value="F:glycosyltransferase activity"/>
    <property type="evidence" value="ECO:0007669"/>
    <property type="project" value="TreeGrafter"/>
</dbReference>
<organism evidence="1 2">
    <name type="scientific">Candidatus Sulfomarinibacter kjeldsenii</name>
    <dbReference type="NCBI Taxonomy" id="2885994"/>
    <lineage>
        <taxon>Bacteria</taxon>
        <taxon>Pseudomonadati</taxon>
        <taxon>Acidobacteriota</taxon>
        <taxon>Thermoanaerobaculia</taxon>
        <taxon>Thermoanaerobaculales</taxon>
        <taxon>Candidatus Sulfomarinibacteraceae</taxon>
        <taxon>Candidatus Sulfomarinibacter</taxon>
    </lineage>
</organism>
<gene>
    <name evidence="1" type="ORF">IFJ97_07055</name>
</gene>
<dbReference type="Proteomes" id="UP000598633">
    <property type="component" value="Unassembled WGS sequence"/>
</dbReference>
<dbReference type="Pfam" id="PF13692">
    <property type="entry name" value="Glyco_trans_1_4"/>
    <property type="match status" value="1"/>
</dbReference>
<dbReference type="EMBL" id="JACXWA010000115">
    <property type="protein sequence ID" value="MBD3871097.1"/>
    <property type="molecule type" value="Genomic_DNA"/>
</dbReference>
<proteinExistence type="predicted"/>